<evidence type="ECO:0000256" key="5">
    <source>
        <dbReference type="ARBA" id="ARBA00022723"/>
    </source>
</evidence>
<evidence type="ECO:0000256" key="6">
    <source>
        <dbReference type="ARBA" id="ARBA00023002"/>
    </source>
</evidence>
<keyword evidence="6" id="KW-0560">Oxidoreductase</keyword>
<dbReference type="AlphaFoldDB" id="A0A0D2P7P2"/>
<keyword evidence="5 9" id="KW-0479">Metal-binding</keyword>
<gene>
    <name evidence="10" type="ORF">HYPSUDRAFT_58252</name>
</gene>
<accession>A0A0D2P7P2</accession>
<organism evidence="10 11">
    <name type="scientific">Hypholoma sublateritium (strain FD-334 SS-4)</name>
    <dbReference type="NCBI Taxonomy" id="945553"/>
    <lineage>
        <taxon>Eukaryota</taxon>
        <taxon>Fungi</taxon>
        <taxon>Dikarya</taxon>
        <taxon>Basidiomycota</taxon>
        <taxon>Agaricomycotina</taxon>
        <taxon>Agaricomycetes</taxon>
        <taxon>Agaricomycetidae</taxon>
        <taxon>Agaricales</taxon>
        <taxon>Agaricineae</taxon>
        <taxon>Strophariaceae</taxon>
        <taxon>Hypholoma</taxon>
    </lineage>
</organism>
<sequence>MSSVLTTAFVVLACGAVLLAIWVWSKPRALRHFPPGPKPWPIIGNLLDIPVHHAANIYLEWAVKYNSNILHASMFGSHVLILNKLEDAMELLENRSQKYSSRLGIPILKMCSLIYLLHRWQGNVPFMEYGHIWRLHKKVCQQNLRQEAEHQYNPVLIAKIKVFLQNLLDTPDDFEKHNKLFSVGVPLATMYGYDVQRVNDPCIAAADEIVHIVGPLCLPGGTLLNVFPPLRHIPAWLPGAGSLRKIKRAKSLTEKMIKVPMDKLKEDMEKGPVPPSMVSTFLEKKSVMETSKEEEEVIGNVAFTVYGAASDTTIAATSTFFYLMATYPEVQRKAQAELDRVVGPVLPTFEDRYQLPYIESIYRELLRFRPPLSMCVPHISTEDDYYKGYYIPKGTAVLANIWSMTHDDEVYKKPFDFIPERFLDENGDITKNERVLAYGFGRRICVGKHVASSAHRPNLADGYLDVAHHSVDFSNI</sequence>
<dbReference type="Gene3D" id="1.10.630.10">
    <property type="entry name" value="Cytochrome P450"/>
    <property type="match status" value="1"/>
</dbReference>
<dbReference type="EMBL" id="KN817622">
    <property type="protein sequence ID" value="KJA16390.1"/>
    <property type="molecule type" value="Genomic_DNA"/>
</dbReference>
<dbReference type="InterPro" id="IPR002401">
    <property type="entry name" value="Cyt_P450_E_grp-I"/>
</dbReference>
<proteinExistence type="inferred from homology"/>
<dbReference type="InterPro" id="IPR001128">
    <property type="entry name" value="Cyt_P450"/>
</dbReference>
<keyword evidence="4 9" id="KW-0349">Heme</keyword>
<dbReference type="Pfam" id="PF00067">
    <property type="entry name" value="p450"/>
    <property type="match status" value="1"/>
</dbReference>
<dbReference type="OMA" id="IICERMH"/>
<protein>
    <recommendedName>
        <fullName evidence="12">Cytochrome P450</fullName>
    </recommendedName>
</protein>
<reference evidence="11" key="1">
    <citation type="submission" date="2014-04" db="EMBL/GenBank/DDBJ databases">
        <title>Evolutionary Origins and Diversification of the Mycorrhizal Mutualists.</title>
        <authorList>
            <consortium name="DOE Joint Genome Institute"/>
            <consortium name="Mycorrhizal Genomics Consortium"/>
            <person name="Kohler A."/>
            <person name="Kuo A."/>
            <person name="Nagy L.G."/>
            <person name="Floudas D."/>
            <person name="Copeland A."/>
            <person name="Barry K.W."/>
            <person name="Cichocki N."/>
            <person name="Veneault-Fourrey C."/>
            <person name="LaButti K."/>
            <person name="Lindquist E.A."/>
            <person name="Lipzen A."/>
            <person name="Lundell T."/>
            <person name="Morin E."/>
            <person name="Murat C."/>
            <person name="Riley R."/>
            <person name="Ohm R."/>
            <person name="Sun H."/>
            <person name="Tunlid A."/>
            <person name="Henrissat B."/>
            <person name="Grigoriev I.V."/>
            <person name="Hibbett D.S."/>
            <person name="Martin F."/>
        </authorList>
    </citation>
    <scope>NUCLEOTIDE SEQUENCE [LARGE SCALE GENOMIC DNA]</scope>
    <source>
        <strain evidence="11">FD-334 SS-4</strain>
    </source>
</reference>
<evidence type="ECO:0000256" key="4">
    <source>
        <dbReference type="ARBA" id="ARBA00022617"/>
    </source>
</evidence>
<dbReference type="PANTHER" id="PTHR46300:SF7">
    <property type="entry name" value="P450, PUTATIVE (EUROFUNG)-RELATED"/>
    <property type="match status" value="1"/>
</dbReference>
<dbReference type="CDD" id="cd11065">
    <property type="entry name" value="CYP64-like"/>
    <property type="match status" value="1"/>
</dbReference>
<dbReference type="InterPro" id="IPR036396">
    <property type="entry name" value="Cyt_P450_sf"/>
</dbReference>
<evidence type="ECO:0008006" key="12">
    <source>
        <dbReference type="Google" id="ProtNLM"/>
    </source>
</evidence>
<feature type="binding site" description="axial binding residue" evidence="9">
    <location>
        <position position="445"/>
    </location>
    <ligand>
        <name>heme</name>
        <dbReference type="ChEBI" id="CHEBI:30413"/>
    </ligand>
    <ligandPart>
        <name>Fe</name>
        <dbReference type="ChEBI" id="CHEBI:18248"/>
    </ligandPart>
</feature>
<name>A0A0D2P7P2_HYPSF</name>
<dbReference type="GO" id="GO:0020037">
    <property type="term" value="F:heme binding"/>
    <property type="evidence" value="ECO:0007669"/>
    <property type="project" value="InterPro"/>
</dbReference>
<dbReference type="PRINTS" id="PR00463">
    <property type="entry name" value="EP450I"/>
</dbReference>
<dbReference type="InterPro" id="IPR050364">
    <property type="entry name" value="Cytochrome_P450_fung"/>
</dbReference>
<evidence type="ECO:0000256" key="9">
    <source>
        <dbReference type="PIRSR" id="PIRSR602401-1"/>
    </source>
</evidence>
<evidence type="ECO:0000256" key="3">
    <source>
        <dbReference type="ARBA" id="ARBA00010617"/>
    </source>
</evidence>
<dbReference type="STRING" id="945553.A0A0D2P7P2"/>
<keyword evidence="11" id="KW-1185">Reference proteome</keyword>
<comment type="cofactor">
    <cofactor evidence="1 9">
        <name>heme</name>
        <dbReference type="ChEBI" id="CHEBI:30413"/>
    </cofactor>
</comment>
<evidence type="ECO:0000313" key="11">
    <source>
        <dbReference type="Proteomes" id="UP000054270"/>
    </source>
</evidence>
<dbReference type="GO" id="GO:0005506">
    <property type="term" value="F:iron ion binding"/>
    <property type="evidence" value="ECO:0007669"/>
    <property type="project" value="InterPro"/>
</dbReference>
<evidence type="ECO:0000256" key="8">
    <source>
        <dbReference type="ARBA" id="ARBA00023033"/>
    </source>
</evidence>
<dbReference type="GO" id="GO:0004497">
    <property type="term" value="F:monooxygenase activity"/>
    <property type="evidence" value="ECO:0007669"/>
    <property type="project" value="UniProtKB-KW"/>
</dbReference>
<keyword evidence="7 9" id="KW-0408">Iron</keyword>
<evidence type="ECO:0000256" key="7">
    <source>
        <dbReference type="ARBA" id="ARBA00023004"/>
    </source>
</evidence>
<comment type="pathway">
    <text evidence="2">Secondary metabolite biosynthesis.</text>
</comment>
<dbReference type="SUPFAM" id="SSF48264">
    <property type="entry name" value="Cytochrome P450"/>
    <property type="match status" value="1"/>
</dbReference>
<evidence type="ECO:0000256" key="1">
    <source>
        <dbReference type="ARBA" id="ARBA00001971"/>
    </source>
</evidence>
<dbReference type="OrthoDB" id="2789670at2759"/>
<evidence type="ECO:0000313" key="10">
    <source>
        <dbReference type="EMBL" id="KJA16390.1"/>
    </source>
</evidence>
<evidence type="ECO:0000256" key="2">
    <source>
        <dbReference type="ARBA" id="ARBA00005179"/>
    </source>
</evidence>
<dbReference type="Proteomes" id="UP000054270">
    <property type="component" value="Unassembled WGS sequence"/>
</dbReference>
<dbReference type="PANTHER" id="PTHR46300">
    <property type="entry name" value="P450, PUTATIVE (EUROFUNG)-RELATED-RELATED"/>
    <property type="match status" value="1"/>
</dbReference>
<dbReference type="GO" id="GO:0016705">
    <property type="term" value="F:oxidoreductase activity, acting on paired donors, with incorporation or reduction of molecular oxygen"/>
    <property type="evidence" value="ECO:0007669"/>
    <property type="project" value="InterPro"/>
</dbReference>
<comment type="similarity">
    <text evidence="3">Belongs to the cytochrome P450 family.</text>
</comment>
<keyword evidence="8" id="KW-0503">Monooxygenase</keyword>